<dbReference type="STRING" id="1745343.A0A2J6QKX6"/>
<feature type="compositionally biased region" description="Polar residues" evidence="1">
    <location>
        <begin position="168"/>
        <end position="180"/>
    </location>
</feature>
<feature type="compositionally biased region" description="Low complexity" evidence="1">
    <location>
        <begin position="45"/>
        <end position="54"/>
    </location>
</feature>
<feature type="compositionally biased region" description="Low complexity" evidence="1">
    <location>
        <begin position="294"/>
        <end position="313"/>
    </location>
</feature>
<organism evidence="2 3">
    <name type="scientific">Hyaloscypha hepaticicola</name>
    <dbReference type="NCBI Taxonomy" id="2082293"/>
    <lineage>
        <taxon>Eukaryota</taxon>
        <taxon>Fungi</taxon>
        <taxon>Dikarya</taxon>
        <taxon>Ascomycota</taxon>
        <taxon>Pezizomycotina</taxon>
        <taxon>Leotiomycetes</taxon>
        <taxon>Helotiales</taxon>
        <taxon>Hyaloscyphaceae</taxon>
        <taxon>Hyaloscypha</taxon>
    </lineage>
</organism>
<evidence type="ECO:0000256" key="1">
    <source>
        <dbReference type="SAM" id="MobiDB-lite"/>
    </source>
</evidence>
<feature type="region of interest" description="Disordered" evidence="1">
    <location>
        <begin position="371"/>
        <end position="396"/>
    </location>
</feature>
<evidence type="ECO:0000313" key="2">
    <source>
        <dbReference type="EMBL" id="PMD26899.1"/>
    </source>
</evidence>
<feature type="region of interest" description="Disordered" evidence="1">
    <location>
        <begin position="1"/>
        <end position="322"/>
    </location>
</feature>
<keyword evidence="3" id="KW-1185">Reference proteome</keyword>
<feature type="compositionally biased region" description="Polar residues" evidence="1">
    <location>
        <begin position="77"/>
        <end position="90"/>
    </location>
</feature>
<accession>A0A2J6QKX6</accession>
<dbReference type="AlphaFoldDB" id="A0A2J6QKX6"/>
<dbReference type="Proteomes" id="UP000235672">
    <property type="component" value="Unassembled WGS sequence"/>
</dbReference>
<feature type="compositionally biased region" description="Polar residues" evidence="1">
    <location>
        <begin position="104"/>
        <end position="127"/>
    </location>
</feature>
<feature type="compositionally biased region" description="Polar residues" evidence="1">
    <location>
        <begin position="31"/>
        <end position="44"/>
    </location>
</feature>
<gene>
    <name evidence="2" type="ORF">NA56DRAFT_685173</name>
</gene>
<evidence type="ECO:0000313" key="3">
    <source>
        <dbReference type="Proteomes" id="UP000235672"/>
    </source>
</evidence>
<dbReference type="EMBL" id="KZ613467">
    <property type="protein sequence ID" value="PMD26899.1"/>
    <property type="molecule type" value="Genomic_DNA"/>
</dbReference>
<name>A0A2J6QKX6_9HELO</name>
<feature type="compositionally biased region" description="Low complexity" evidence="1">
    <location>
        <begin position="223"/>
        <end position="237"/>
    </location>
</feature>
<dbReference type="OrthoDB" id="3550631at2759"/>
<protein>
    <submittedName>
        <fullName evidence="2">Uncharacterized protein</fullName>
    </submittedName>
</protein>
<proteinExistence type="predicted"/>
<reference evidence="2 3" key="1">
    <citation type="submission" date="2016-05" db="EMBL/GenBank/DDBJ databases">
        <title>A degradative enzymes factory behind the ericoid mycorrhizal symbiosis.</title>
        <authorList>
            <consortium name="DOE Joint Genome Institute"/>
            <person name="Martino E."/>
            <person name="Morin E."/>
            <person name="Grelet G."/>
            <person name="Kuo A."/>
            <person name="Kohler A."/>
            <person name="Daghino S."/>
            <person name="Barry K."/>
            <person name="Choi C."/>
            <person name="Cichocki N."/>
            <person name="Clum A."/>
            <person name="Copeland A."/>
            <person name="Hainaut M."/>
            <person name="Haridas S."/>
            <person name="Labutti K."/>
            <person name="Lindquist E."/>
            <person name="Lipzen A."/>
            <person name="Khouja H.-R."/>
            <person name="Murat C."/>
            <person name="Ohm R."/>
            <person name="Olson A."/>
            <person name="Spatafora J."/>
            <person name="Veneault-Fourrey C."/>
            <person name="Henrissat B."/>
            <person name="Grigoriev I."/>
            <person name="Martin F."/>
            <person name="Perotto S."/>
        </authorList>
    </citation>
    <scope>NUCLEOTIDE SEQUENCE [LARGE SCALE GENOMIC DNA]</scope>
    <source>
        <strain evidence="2 3">UAMH 7357</strain>
    </source>
</reference>
<sequence>MATYLLSSEIRRYKSPPPPSMRPAPRSSFSTTPLPQAQTHDSMNIDSPIDAPIPDIEKSGLTPPPMTEHPVYHVGGSIQQTTAYQPSQEMASPPMEQHPAYHISQLSQHPAFSPRTSPRSATFPQRTTEVKRQKSSPRNGGRSGPLGVTPIIPPLPTGRSELPAEVPTSFTSPASQNQVPSSPPQMRVQTSYNPADYAPYDGRSRNSNLASTYNPPIGLGLNSSPSASQYPSQQKASIIVSPLSPRQQFIQQFQKQNQQSERQGERQGEVLQVISPTHSILSPSSPFHLEKQYSHLSHSTSTSVPTPNSSGSSDLREGTEKEVAVVSLLSPERWSGATCLNDADVELENAKVEAKGKGKVVVGKEGQVIAGSTPVETPTGLTPSDDFKTWETWAQR</sequence>
<feature type="compositionally biased region" description="Polar residues" evidence="1">
    <location>
        <begin position="274"/>
        <end position="285"/>
    </location>
</feature>
<feature type="compositionally biased region" description="Polar residues" evidence="1">
    <location>
        <begin position="205"/>
        <end position="214"/>
    </location>
</feature>
<feature type="compositionally biased region" description="Low complexity" evidence="1">
    <location>
        <begin position="247"/>
        <end position="261"/>
    </location>
</feature>